<gene>
    <name evidence="1" type="ORF">BV394_12045</name>
</gene>
<dbReference type="RefSeq" id="WP_076980387.1">
    <property type="nucleotide sequence ID" value="NZ_CP019124.1"/>
</dbReference>
<protein>
    <submittedName>
        <fullName evidence="1">Uncharacterized protein</fullName>
    </submittedName>
</protein>
<organism evidence="1 2">
    <name type="scientific">Brevirhabdus pacifica</name>
    <dbReference type="NCBI Taxonomy" id="1267768"/>
    <lineage>
        <taxon>Bacteria</taxon>
        <taxon>Pseudomonadati</taxon>
        <taxon>Pseudomonadota</taxon>
        <taxon>Alphaproteobacteria</taxon>
        <taxon>Rhodobacterales</taxon>
        <taxon>Paracoccaceae</taxon>
        <taxon>Brevirhabdus</taxon>
    </lineage>
</organism>
<evidence type="ECO:0000313" key="2">
    <source>
        <dbReference type="Proteomes" id="UP000187266"/>
    </source>
</evidence>
<reference evidence="1 2" key="1">
    <citation type="submission" date="2017-01" db="EMBL/GenBank/DDBJ databases">
        <title>Genomic analysis of Xuhuaishuia manganoxidans DY6-4.</title>
        <authorList>
            <person name="Wang X."/>
        </authorList>
    </citation>
    <scope>NUCLEOTIDE SEQUENCE [LARGE SCALE GENOMIC DNA]</scope>
    <source>
        <strain evidence="1 2">DY6-4</strain>
    </source>
</reference>
<sequence>MPRDYQFTPRHVDFILTNAGALCSAASLLGGDAAEKRVKRLVDDMCIVSPVTRSMNRQLDMLEDLLALRHVDDPERIEAERFAMIDPGSPVVEEICLLLDGLREARSSIDYFAA</sequence>
<accession>A0A1U7DKG0</accession>
<dbReference type="Proteomes" id="UP000187266">
    <property type="component" value="Chromosome"/>
</dbReference>
<name>A0A1U7DKG0_9RHOB</name>
<proteinExistence type="predicted"/>
<dbReference type="EMBL" id="CP019124">
    <property type="protein sequence ID" value="APX90369.1"/>
    <property type="molecule type" value="Genomic_DNA"/>
</dbReference>
<keyword evidence="2" id="KW-1185">Reference proteome</keyword>
<evidence type="ECO:0000313" key="1">
    <source>
        <dbReference type="EMBL" id="APX90369.1"/>
    </source>
</evidence>
<dbReference type="STRING" id="1267768.BV394_12045"/>
<dbReference type="OrthoDB" id="7728363at2"/>
<dbReference type="AlphaFoldDB" id="A0A1U7DKG0"/>
<accession>A0A2M9D525</accession>